<evidence type="ECO:0000256" key="1">
    <source>
        <dbReference type="SAM" id="MobiDB-lite"/>
    </source>
</evidence>
<dbReference type="CDD" id="cd00303">
    <property type="entry name" value="retropepsin_like"/>
    <property type="match status" value="1"/>
</dbReference>
<keyword evidence="2" id="KW-1185">Reference proteome</keyword>
<evidence type="ECO:0000313" key="3">
    <source>
        <dbReference type="RefSeq" id="XP_015959653.1"/>
    </source>
</evidence>
<dbReference type="Gene3D" id="2.40.70.10">
    <property type="entry name" value="Acid Proteases"/>
    <property type="match status" value="1"/>
</dbReference>
<dbReference type="InterPro" id="IPR021109">
    <property type="entry name" value="Peptidase_aspartic_dom_sf"/>
</dbReference>
<reference evidence="3" key="2">
    <citation type="submission" date="2025-08" db="UniProtKB">
        <authorList>
            <consortium name="RefSeq"/>
        </authorList>
    </citation>
    <scope>IDENTIFICATION</scope>
    <source>
        <tissue evidence="3">Whole plant</tissue>
    </source>
</reference>
<feature type="region of interest" description="Disordered" evidence="1">
    <location>
        <begin position="29"/>
        <end position="55"/>
    </location>
</feature>
<dbReference type="PANTHER" id="PTHR33240:SF15">
    <property type="entry name" value="GAG-PRO-LIKE PROTEIN"/>
    <property type="match status" value="1"/>
</dbReference>
<dbReference type="PANTHER" id="PTHR33240">
    <property type="entry name" value="OS08G0508500 PROTEIN"/>
    <property type="match status" value="1"/>
</dbReference>
<dbReference type="KEGG" id="adu:107483545"/>
<dbReference type="OrthoDB" id="1400091at2759"/>
<dbReference type="AlphaFoldDB" id="A0A6P4D1K7"/>
<organism evidence="2 3">
    <name type="scientific">Arachis duranensis</name>
    <name type="common">Wild peanut</name>
    <dbReference type="NCBI Taxonomy" id="130453"/>
    <lineage>
        <taxon>Eukaryota</taxon>
        <taxon>Viridiplantae</taxon>
        <taxon>Streptophyta</taxon>
        <taxon>Embryophyta</taxon>
        <taxon>Tracheophyta</taxon>
        <taxon>Spermatophyta</taxon>
        <taxon>Magnoliopsida</taxon>
        <taxon>eudicotyledons</taxon>
        <taxon>Gunneridae</taxon>
        <taxon>Pentapetalae</taxon>
        <taxon>rosids</taxon>
        <taxon>fabids</taxon>
        <taxon>Fabales</taxon>
        <taxon>Fabaceae</taxon>
        <taxon>Papilionoideae</taxon>
        <taxon>50 kb inversion clade</taxon>
        <taxon>dalbergioids sensu lato</taxon>
        <taxon>Dalbergieae</taxon>
        <taxon>Pterocarpus clade</taxon>
        <taxon>Arachis</taxon>
    </lineage>
</organism>
<name>A0A6P4D1K7_ARADU</name>
<reference evidence="2" key="1">
    <citation type="journal article" date="2016" name="Nat. Genet.">
        <title>The genome sequences of Arachis duranensis and Arachis ipaensis, the diploid ancestors of cultivated peanut.</title>
        <authorList>
            <person name="Bertioli D.J."/>
            <person name="Cannon S.B."/>
            <person name="Froenicke L."/>
            <person name="Huang G."/>
            <person name="Farmer A.D."/>
            <person name="Cannon E.K."/>
            <person name="Liu X."/>
            <person name="Gao D."/>
            <person name="Clevenger J."/>
            <person name="Dash S."/>
            <person name="Ren L."/>
            <person name="Moretzsohn M.C."/>
            <person name="Shirasawa K."/>
            <person name="Huang W."/>
            <person name="Vidigal B."/>
            <person name="Abernathy B."/>
            <person name="Chu Y."/>
            <person name="Niederhuth C.E."/>
            <person name="Umale P."/>
            <person name="Araujo A.C."/>
            <person name="Kozik A."/>
            <person name="Kim K.D."/>
            <person name="Burow M.D."/>
            <person name="Varshney R.K."/>
            <person name="Wang X."/>
            <person name="Zhang X."/>
            <person name="Barkley N."/>
            <person name="Guimaraes P.M."/>
            <person name="Isobe S."/>
            <person name="Guo B."/>
            <person name="Liao B."/>
            <person name="Stalker H.T."/>
            <person name="Schmitz R.J."/>
            <person name="Scheffler B.E."/>
            <person name="Leal-Bertioli S.C."/>
            <person name="Xun X."/>
            <person name="Jackson S.A."/>
            <person name="Michelmore R."/>
            <person name="Ozias-Akins P."/>
        </authorList>
    </citation>
    <scope>NUCLEOTIDE SEQUENCE [LARGE SCALE GENOMIC DNA]</scope>
    <source>
        <strain evidence="2">cv. V14167</strain>
    </source>
</reference>
<evidence type="ECO:0000313" key="2">
    <source>
        <dbReference type="Proteomes" id="UP000515211"/>
    </source>
</evidence>
<dbReference type="RefSeq" id="XP_015959653.1">
    <property type="nucleotide sequence ID" value="XM_016104167.1"/>
</dbReference>
<protein>
    <submittedName>
        <fullName evidence="3">Uncharacterized protein LOC107483545</fullName>
    </submittedName>
</protein>
<sequence length="240" mass="26421">MDKCVAAKDLLEILARQGLLDKYISSRNQKETTDMNKPKYSSKRREKGTWRDPVETPTSKGIINYISGGFVGGGITNTSRKRSYRAMMTMEGTQQNSPILTSSANVSFSASDFKSRTPNLDDPVVISLSMGELTVKKVLHDPGSSADVLFYSTFKKMQLSDKSLQPSGGELAGFSGERVPISGYVWMRTTLGELPNSKTLDIQFLVVDCVSLYNIILGRPSLNSFGAIVSTIHLYVKFPL</sequence>
<dbReference type="GeneID" id="107483545"/>
<proteinExistence type="predicted"/>
<dbReference type="Proteomes" id="UP000515211">
    <property type="component" value="Chromosome 4"/>
</dbReference>
<gene>
    <name evidence="3" type="primary">LOC107483545</name>
</gene>
<accession>A0A6P4D1K7</accession>